<keyword evidence="1" id="KW-0472">Membrane</keyword>
<dbReference type="Proteomes" id="UP000829196">
    <property type="component" value="Unassembled WGS sequence"/>
</dbReference>
<proteinExistence type="predicted"/>
<keyword evidence="5" id="KW-1185">Reference proteome</keyword>
<organism evidence="4 5">
    <name type="scientific">Dendrobium nobile</name>
    <name type="common">Orchid</name>
    <dbReference type="NCBI Taxonomy" id="94219"/>
    <lineage>
        <taxon>Eukaryota</taxon>
        <taxon>Viridiplantae</taxon>
        <taxon>Streptophyta</taxon>
        <taxon>Embryophyta</taxon>
        <taxon>Tracheophyta</taxon>
        <taxon>Spermatophyta</taxon>
        <taxon>Magnoliopsida</taxon>
        <taxon>Liliopsida</taxon>
        <taxon>Asparagales</taxon>
        <taxon>Orchidaceae</taxon>
        <taxon>Epidendroideae</taxon>
        <taxon>Malaxideae</taxon>
        <taxon>Dendrobiinae</taxon>
        <taxon>Dendrobium</taxon>
    </lineage>
</organism>
<sequence>MMLTFLLLLMGTLEGFFPSSSGIRQGCPLSPYLFCIIMDAFSCLIYSSPTIESFEGFKYENFGITHLSYADDLLVFGKADALNAARLARILYIFSNSSGLHLNLNKSTIIIHNNFPRSADISHSLNIPNPPAPSLTLACPSPWGESRLLISAPLWTRSLDCFWVGKLIYSHLLVECNSLSTLLPTRLLIGSVGAIFLKASRKLLISSVLSFCILVGLIKDTYTLSLGLIFANQFQKVAWELPPFLLSFFLTTARLFIDGIIIFLPLRTG</sequence>
<evidence type="ECO:0000313" key="4">
    <source>
        <dbReference type="EMBL" id="KAI0519650.1"/>
    </source>
</evidence>
<keyword evidence="2" id="KW-0732">Signal</keyword>
<accession>A0A8T3BT66</accession>
<evidence type="ECO:0000256" key="2">
    <source>
        <dbReference type="SAM" id="SignalP"/>
    </source>
</evidence>
<dbReference type="PROSITE" id="PS50878">
    <property type="entry name" value="RT_POL"/>
    <property type="match status" value="1"/>
</dbReference>
<name>A0A8T3BT66_DENNO</name>
<comment type="caution">
    <text evidence="4">The sequence shown here is derived from an EMBL/GenBank/DDBJ whole genome shotgun (WGS) entry which is preliminary data.</text>
</comment>
<evidence type="ECO:0000256" key="1">
    <source>
        <dbReference type="SAM" id="Phobius"/>
    </source>
</evidence>
<dbReference type="OrthoDB" id="680809at2759"/>
<dbReference type="AlphaFoldDB" id="A0A8T3BT66"/>
<feature type="transmembrane region" description="Helical" evidence="1">
    <location>
        <begin position="244"/>
        <end position="266"/>
    </location>
</feature>
<dbReference type="SUPFAM" id="SSF56672">
    <property type="entry name" value="DNA/RNA polymerases"/>
    <property type="match status" value="1"/>
</dbReference>
<dbReference type="InterPro" id="IPR043502">
    <property type="entry name" value="DNA/RNA_pol_sf"/>
</dbReference>
<feature type="chain" id="PRO_5035861535" description="Reverse transcriptase domain-containing protein" evidence="2">
    <location>
        <begin position="16"/>
        <end position="269"/>
    </location>
</feature>
<feature type="domain" description="Reverse transcriptase" evidence="3">
    <location>
        <begin position="1"/>
        <end position="168"/>
    </location>
</feature>
<dbReference type="EMBL" id="JAGYWB010000006">
    <property type="protein sequence ID" value="KAI0519650.1"/>
    <property type="molecule type" value="Genomic_DNA"/>
</dbReference>
<evidence type="ECO:0000313" key="5">
    <source>
        <dbReference type="Proteomes" id="UP000829196"/>
    </source>
</evidence>
<evidence type="ECO:0000259" key="3">
    <source>
        <dbReference type="PROSITE" id="PS50878"/>
    </source>
</evidence>
<dbReference type="InterPro" id="IPR000477">
    <property type="entry name" value="RT_dom"/>
</dbReference>
<protein>
    <recommendedName>
        <fullName evidence="3">Reverse transcriptase domain-containing protein</fullName>
    </recommendedName>
</protein>
<dbReference type="Pfam" id="PF00078">
    <property type="entry name" value="RVT_1"/>
    <property type="match status" value="1"/>
</dbReference>
<keyword evidence="1" id="KW-1133">Transmembrane helix</keyword>
<reference evidence="4" key="1">
    <citation type="journal article" date="2022" name="Front. Genet.">
        <title>Chromosome-Scale Assembly of the Dendrobium nobile Genome Provides Insights Into the Molecular Mechanism of the Biosynthesis of the Medicinal Active Ingredient of Dendrobium.</title>
        <authorList>
            <person name="Xu Q."/>
            <person name="Niu S.-C."/>
            <person name="Li K.-L."/>
            <person name="Zheng P.-J."/>
            <person name="Zhang X.-J."/>
            <person name="Jia Y."/>
            <person name="Liu Y."/>
            <person name="Niu Y.-X."/>
            <person name="Yu L.-H."/>
            <person name="Chen D.-F."/>
            <person name="Zhang G.-Q."/>
        </authorList>
    </citation>
    <scope>NUCLEOTIDE SEQUENCE</scope>
    <source>
        <tissue evidence="4">Leaf</tissue>
    </source>
</reference>
<gene>
    <name evidence="4" type="ORF">KFK09_007104</name>
</gene>
<feature type="transmembrane region" description="Helical" evidence="1">
    <location>
        <begin position="203"/>
        <end position="224"/>
    </location>
</feature>
<feature type="signal peptide" evidence="2">
    <location>
        <begin position="1"/>
        <end position="15"/>
    </location>
</feature>
<keyword evidence="1" id="KW-0812">Transmembrane</keyword>